<dbReference type="Pfam" id="PF04184">
    <property type="entry name" value="ST7"/>
    <property type="match status" value="1"/>
</dbReference>
<feature type="transmembrane region" description="Helical" evidence="7">
    <location>
        <begin position="116"/>
        <end position="132"/>
    </location>
</feature>
<comment type="similarity">
    <text evidence="2">Belongs to the ST7 family.</text>
</comment>
<dbReference type="AlphaFoldDB" id="A0A8C8BKW1"/>
<name>A0A8C8BKW1_9STRI</name>
<evidence type="ECO:0000313" key="8">
    <source>
        <dbReference type="Ensembl" id="ENSOSUP00000020702.1"/>
    </source>
</evidence>
<dbReference type="Ensembl" id="ENSOSUT00000021351.1">
    <property type="protein sequence ID" value="ENSOSUP00000020702.1"/>
    <property type="gene ID" value="ENSOSUG00000014424.1"/>
</dbReference>
<evidence type="ECO:0000256" key="3">
    <source>
        <dbReference type="ARBA" id="ARBA00022692"/>
    </source>
</evidence>
<organism evidence="8 9">
    <name type="scientific">Otus sunia</name>
    <name type="common">Oriental scops-owl</name>
    <dbReference type="NCBI Taxonomy" id="257818"/>
    <lineage>
        <taxon>Eukaryota</taxon>
        <taxon>Metazoa</taxon>
        <taxon>Chordata</taxon>
        <taxon>Craniata</taxon>
        <taxon>Vertebrata</taxon>
        <taxon>Euteleostomi</taxon>
        <taxon>Archelosauria</taxon>
        <taxon>Archosauria</taxon>
        <taxon>Dinosauria</taxon>
        <taxon>Saurischia</taxon>
        <taxon>Theropoda</taxon>
        <taxon>Coelurosauria</taxon>
        <taxon>Aves</taxon>
        <taxon>Neognathae</taxon>
        <taxon>Neoaves</taxon>
        <taxon>Telluraves</taxon>
        <taxon>Strigiformes</taxon>
        <taxon>Strigidae</taxon>
        <taxon>Otus</taxon>
    </lineage>
</organism>
<evidence type="ECO:0000256" key="1">
    <source>
        <dbReference type="ARBA" id="ARBA00004141"/>
    </source>
</evidence>
<feature type="transmembrane region" description="Helical" evidence="7">
    <location>
        <begin position="152"/>
        <end position="173"/>
    </location>
</feature>
<feature type="region of interest" description="Disordered" evidence="6">
    <location>
        <begin position="1"/>
        <end position="110"/>
    </location>
</feature>
<comment type="subcellular location">
    <subcellularLocation>
        <location evidence="1">Membrane</location>
        <topology evidence="1">Multi-pass membrane protein</topology>
    </subcellularLocation>
</comment>
<evidence type="ECO:0000313" key="9">
    <source>
        <dbReference type="Proteomes" id="UP000694552"/>
    </source>
</evidence>
<keyword evidence="3 7" id="KW-0812">Transmembrane</keyword>
<keyword evidence="4 7" id="KW-1133">Transmembrane helix</keyword>
<dbReference type="InterPro" id="IPR007311">
    <property type="entry name" value="ST7"/>
</dbReference>
<reference evidence="8" key="1">
    <citation type="submission" date="2025-08" db="UniProtKB">
        <authorList>
            <consortium name="Ensembl"/>
        </authorList>
    </citation>
    <scope>IDENTIFICATION</scope>
</reference>
<protein>
    <submittedName>
        <fullName evidence="8">Uncharacterized protein</fullName>
    </submittedName>
</protein>
<proteinExistence type="inferred from homology"/>
<keyword evidence="9" id="KW-1185">Reference proteome</keyword>
<reference evidence="8" key="2">
    <citation type="submission" date="2025-09" db="UniProtKB">
        <authorList>
            <consortium name="Ensembl"/>
        </authorList>
    </citation>
    <scope>IDENTIFICATION</scope>
</reference>
<evidence type="ECO:0000256" key="4">
    <source>
        <dbReference type="ARBA" id="ARBA00022989"/>
    </source>
</evidence>
<keyword evidence="5 7" id="KW-0472">Membrane</keyword>
<evidence type="ECO:0000256" key="6">
    <source>
        <dbReference type="SAM" id="MobiDB-lite"/>
    </source>
</evidence>
<evidence type="ECO:0000256" key="2">
    <source>
        <dbReference type="ARBA" id="ARBA00009751"/>
    </source>
</evidence>
<dbReference type="Proteomes" id="UP000694552">
    <property type="component" value="Unplaced"/>
</dbReference>
<feature type="compositionally biased region" description="Low complexity" evidence="6">
    <location>
        <begin position="72"/>
        <end position="87"/>
    </location>
</feature>
<sequence>ARRRGPPDTSLLGSAPPSPPPGAASAGGGRVATEAALPARAPAQPEGRGARRGPQGPGGPAGARAPGGGSAPGAPAAPRGRAAPRGESAGRGRAGSGRRESSQKYTLRGCGSREQGLGCVVVFFSFFFFFFFSKNMAEAGTGFLEQLKSCIVWSWTYLWTLWFFIMLFLVYILRVPLKINDNLTTAFLSQHRCDTSWTVRARGDF</sequence>
<dbReference type="GO" id="GO:0016020">
    <property type="term" value="C:membrane"/>
    <property type="evidence" value="ECO:0007669"/>
    <property type="project" value="UniProtKB-SubCell"/>
</dbReference>
<accession>A0A8C8BKW1</accession>
<feature type="compositionally biased region" description="Gly residues" evidence="6">
    <location>
        <begin position="55"/>
        <end position="71"/>
    </location>
</feature>
<feature type="compositionally biased region" description="Low complexity" evidence="6">
    <location>
        <begin position="32"/>
        <end position="47"/>
    </location>
</feature>
<evidence type="ECO:0000256" key="7">
    <source>
        <dbReference type="SAM" id="Phobius"/>
    </source>
</evidence>
<evidence type="ECO:0000256" key="5">
    <source>
        <dbReference type="ARBA" id="ARBA00023136"/>
    </source>
</evidence>